<gene>
    <name evidence="1" type="ORF">DSPE1174_LOCUS11584</name>
</gene>
<protein>
    <submittedName>
        <fullName evidence="1">Uncharacterized protein</fullName>
    </submittedName>
</protein>
<organism evidence="1">
    <name type="scientific">Octactis speculum</name>
    <dbReference type="NCBI Taxonomy" id="3111310"/>
    <lineage>
        <taxon>Eukaryota</taxon>
        <taxon>Sar</taxon>
        <taxon>Stramenopiles</taxon>
        <taxon>Ochrophyta</taxon>
        <taxon>Dictyochophyceae</taxon>
        <taxon>Dictyochales</taxon>
        <taxon>Dictyochaceae</taxon>
        <taxon>Octactis</taxon>
    </lineage>
</organism>
<reference evidence="1" key="1">
    <citation type="submission" date="2021-01" db="EMBL/GenBank/DDBJ databases">
        <authorList>
            <person name="Corre E."/>
            <person name="Pelletier E."/>
            <person name="Niang G."/>
            <person name="Scheremetjew M."/>
            <person name="Finn R."/>
            <person name="Kale V."/>
            <person name="Holt S."/>
            <person name="Cochrane G."/>
            <person name="Meng A."/>
            <person name="Brown T."/>
            <person name="Cohen L."/>
        </authorList>
    </citation>
    <scope>NUCLEOTIDE SEQUENCE</scope>
    <source>
        <strain evidence="1">CCMP1381</strain>
    </source>
</reference>
<sequence>MRPADIKATINHEEFAFDVSILHNKKLSYSMELKNNEQAIRDKEAAKMKKYQHIESVSNLTFIPFVVDEHGKFGSCANQIIEKIARTLDQTAEQKTCFRKYWEKQIRSAYRKGIMSHRLERQNRCSPIH</sequence>
<name>A0A7S2FVA3_9STRA</name>
<evidence type="ECO:0000313" key="1">
    <source>
        <dbReference type="EMBL" id="CAD9413082.1"/>
    </source>
</evidence>
<accession>A0A7S2FVA3</accession>
<dbReference type="AlphaFoldDB" id="A0A7S2FVA3"/>
<dbReference type="EMBL" id="HBGS01022812">
    <property type="protein sequence ID" value="CAD9413082.1"/>
    <property type="molecule type" value="Transcribed_RNA"/>
</dbReference>
<proteinExistence type="predicted"/>